<keyword evidence="4" id="KW-1185">Reference proteome</keyword>
<proteinExistence type="predicted"/>
<feature type="region of interest" description="Disordered" evidence="1">
    <location>
        <begin position="1"/>
        <end position="26"/>
    </location>
</feature>
<evidence type="ECO:0000256" key="1">
    <source>
        <dbReference type="SAM" id="MobiDB-lite"/>
    </source>
</evidence>
<name>A0A8H6H8A2_9AGAR</name>
<dbReference type="EMBL" id="JACGCI010000192">
    <property type="protein sequence ID" value="KAF6742243.1"/>
    <property type="molecule type" value="Genomic_DNA"/>
</dbReference>
<organism evidence="2 4">
    <name type="scientific">Ephemerocybe angulata</name>
    <dbReference type="NCBI Taxonomy" id="980116"/>
    <lineage>
        <taxon>Eukaryota</taxon>
        <taxon>Fungi</taxon>
        <taxon>Dikarya</taxon>
        <taxon>Basidiomycota</taxon>
        <taxon>Agaricomycotina</taxon>
        <taxon>Agaricomycetes</taxon>
        <taxon>Agaricomycetidae</taxon>
        <taxon>Agaricales</taxon>
        <taxon>Agaricineae</taxon>
        <taxon>Psathyrellaceae</taxon>
        <taxon>Ephemerocybe</taxon>
    </lineage>
</organism>
<dbReference type="Proteomes" id="UP000521943">
    <property type="component" value="Unassembled WGS sequence"/>
</dbReference>
<sequence length="302" mass="32572">MTTPLVARDPEVVSDEGRASTEGVGLHAHGVSDGASWIREDRVSGTWAGMRCPPSMTNGRDRWVGHCVRRVLDWCRARSRVPARMLPTTTTYSIPRSPSISTSTGNISTYPNHPHITLPDRHLYLNQGQDSARRQRRRRKRVLRELCGGGGSGGGGGGPAVEKRCHSASFVGTASAGQGRARSGAAVDGIASTSSLLIRARESSMSLPRMWLLFEKGLLHCDPIGRHVGGHELNEGEDIVWLAVTRSFARIARAVHDVDGEETRAAERISICGELVGEGPVVAVVVASKMLIIHRRKLAAAD</sequence>
<reference evidence="2 4" key="1">
    <citation type="submission" date="2020-07" db="EMBL/GenBank/DDBJ databases">
        <title>Comparative genomics of pyrophilous fungi reveals a link between fire events and developmental genes.</title>
        <authorList>
            <consortium name="DOE Joint Genome Institute"/>
            <person name="Steindorff A.S."/>
            <person name="Carver A."/>
            <person name="Calhoun S."/>
            <person name="Stillman K."/>
            <person name="Liu H."/>
            <person name="Lipzen A."/>
            <person name="Pangilinan J."/>
            <person name="Labutti K."/>
            <person name="Bruns T.D."/>
            <person name="Grigoriev I.V."/>
        </authorList>
    </citation>
    <scope>NUCLEOTIDE SEQUENCE [LARGE SCALE GENOMIC DNA]</scope>
    <source>
        <strain evidence="2 4">CBS 144469</strain>
    </source>
</reference>
<feature type="compositionally biased region" description="Basic and acidic residues" evidence="1">
    <location>
        <begin position="8"/>
        <end position="19"/>
    </location>
</feature>
<evidence type="ECO:0000313" key="4">
    <source>
        <dbReference type="Proteomes" id="UP000521943"/>
    </source>
</evidence>
<comment type="caution">
    <text evidence="2">The sequence shown here is derived from an EMBL/GenBank/DDBJ whole genome shotgun (WGS) entry which is preliminary data.</text>
</comment>
<evidence type="ECO:0000313" key="2">
    <source>
        <dbReference type="EMBL" id="KAF6742243.1"/>
    </source>
</evidence>
<gene>
    <name evidence="2" type="ORF">DFP72DRAFT_860764</name>
    <name evidence="3" type="ORF">DFP72DRAFT_860771</name>
</gene>
<dbReference type="EMBL" id="JACGCI010000192">
    <property type="protein sequence ID" value="KAF6742250.1"/>
    <property type="molecule type" value="Genomic_DNA"/>
</dbReference>
<dbReference type="AlphaFoldDB" id="A0A8H6H8A2"/>
<evidence type="ECO:0000313" key="3">
    <source>
        <dbReference type="EMBL" id="KAF6742250.1"/>
    </source>
</evidence>
<protein>
    <submittedName>
        <fullName evidence="2">Uncharacterized protein</fullName>
    </submittedName>
</protein>
<accession>A0A8H6H8A2</accession>